<keyword evidence="9" id="KW-0645">Protease</keyword>
<dbReference type="PIRSF" id="PIRSF002799">
    <property type="entry name" value="PBP_1b"/>
    <property type="match status" value="1"/>
</dbReference>
<comment type="similarity">
    <text evidence="5 23">In the N-terminal section; belongs to the glycosyltransferase 51 family.</text>
</comment>
<evidence type="ECO:0000256" key="14">
    <source>
        <dbReference type="ARBA" id="ARBA00022984"/>
    </source>
</evidence>
<comment type="catalytic activity">
    <reaction evidence="21">
        <text>[GlcNAc-(1-&gt;4)-Mur2Ac(oyl-L-Ala-gamma-D-Glu-L-Lys-D-Ala-D-Ala)](n)-di-trans,octa-cis-undecaprenyl diphosphate + beta-D-GlcNAc-(1-&gt;4)-Mur2Ac(oyl-L-Ala-gamma-D-Glu-L-Lys-D-Ala-D-Ala)-di-trans,octa-cis-undecaprenyl diphosphate = [GlcNAc-(1-&gt;4)-Mur2Ac(oyl-L-Ala-gamma-D-Glu-L-Lys-D-Ala-D-Ala)](n+1)-di-trans,octa-cis-undecaprenyl diphosphate + di-trans,octa-cis-undecaprenyl diphosphate + H(+)</text>
        <dbReference type="Rhea" id="RHEA:23708"/>
        <dbReference type="Rhea" id="RHEA-COMP:9602"/>
        <dbReference type="Rhea" id="RHEA-COMP:9603"/>
        <dbReference type="ChEBI" id="CHEBI:15378"/>
        <dbReference type="ChEBI" id="CHEBI:58405"/>
        <dbReference type="ChEBI" id="CHEBI:60033"/>
        <dbReference type="ChEBI" id="CHEBI:78435"/>
        <dbReference type="EC" id="2.4.99.28"/>
    </reaction>
</comment>
<reference evidence="29" key="1">
    <citation type="submission" date="2019-02" db="EMBL/GenBank/DDBJ databases">
        <title>Draft genome sequence of Muricauda sp. 176CP4-71.</title>
        <authorList>
            <person name="Park J.-S."/>
        </authorList>
    </citation>
    <scope>NUCLEOTIDE SEQUENCE [LARGE SCALE GENOMIC DNA]</scope>
    <source>
        <strain evidence="29">176GS2-150</strain>
    </source>
</reference>
<dbReference type="RefSeq" id="WP_130566320.1">
    <property type="nucleotide sequence ID" value="NZ_SHLY01000002.1"/>
</dbReference>
<dbReference type="PANTHER" id="PTHR32282:SF11">
    <property type="entry name" value="PENICILLIN-BINDING PROTEIN 1B"/>
    <property type="match status" value="1"/>
</dbReference>
<evidence type="ECO:0000256" key="10">
    <source>
        <dbReference type="ARBA" id="ARBA00022676"/>
    </source>
</evidence>
<evidence type="ECO:0000256" key="9">
    <source>
        <dbReference type="ARBA" id="ARBA00022670"/>
    </source>
</evidence>
<proteinExistence type="inferred from homology"/>
<evidence type="ECO:0000256" key="24">
    <source>
        <dbReference type="SAM" id="MobiDB-lite"/>
    </source>
</evidence>
<evidence type="ECO:0000259" key="26">
    <source>
        <dbReference type="Pfam" id="PF00912"/>
    </source>
</evidence>
<dbReference type="SUPFAM" id="SSF56601">
    <property type="entry name" value="beta-lactamase/transpeptidase-like"/>
    <property type="match status" value="1"/>
</dbReference>
<feature type="domain" description="Penicillin-binding protein transpeptidase" evidence="25">
    <location>
        <begin position="450"/>
        <end position="687"/>
    </location>
</feature>
<evidence type="ECO:0000256" key="22">
    <source>
        <dbReference type="NCBIfam" id="TIGR02071"/>
    </source>
</evidence>
<dbReference type="InterPro" id="IPR050396">
    <property type="entry name" value="Glycosyltr_51/Transpeptidase"/>
</dbReference>
<evidence type="ECO:0000256" key="11">
    <source>
        <dbReference type="ARBA" id="ARBA00022679"/>
    </source>
</evidence>
<dbReference type="PANTHER" id="PTHR32282">
    <property type="entry name" value="BINDING PROTEIN TRANSPEPTIDASE, PUTATIVE-RELATED"/>
    <property type="match status" value="1"/>
</dbReference>
<keyword evidence="29" id="KW-1185">Reference proteome</keyword>
<evidence type="ECO:0000256" key="1">
    <source>
        <dbReference type="ARBA" id="ARBA00002624"/>
    </source>
</evidence>
<dbReference type="Proteomes" id="UP000292544">
    <property type="component" value="Unassembled WGS sequence"/>
</dbReference>
<evidence type="ECO:0000313" key="29">
    <source>
        <dbReference type="Proteomes" id="UP000292544"/>
    </source>
</evidence>
<evidence type="ECO:0000256" key="20">
    <source>
        <dbReference type="ARBA" id="ARBA00034000"/>
    </source>
</evidence>
<comment type="subcellular location">
    <subcellularLocation>
        <location evidence="2">Cell membrane</location>
    </subcellularLocation>
</comment>
<name>A0ABY1WQU9_9GAMM</name>
<evidence type="ECO:0000256" key="13">
    <source>
        <dbReference type="ARBA" id="ARBA00022960"/>
    </source>
</evidence>
<accession>A0ABY1WQU9</accession>
<comment type="catalytic activity">
    <reaction evidence="20">
        <text>Preferential cleavage: (Ac)2-L-Lys-D-Ala-|-D-Ala. Also transpeptidation of peptidyl-alanyl moieties that are N-acyl substituents of D-alanine.</text>
        <dbReference type="EC" id="3.4.16.4"/>
    </reaction>
</comment>
<keyword evidence="11 23" id="KW-0808">Transferase</keyword>
<keyword evidence="13 23" id="KW-0133">Cell shape</keyword>
<evidence type="ECO:0000256" key="23">
    <source>
        <dbReference type="PIRNR" id="PIRNR002799"/>
    </source>
</evidence>
<feature type="compositionally biased region" description="Basic residues" evidence="24">
    <location>
        <begin position="10"/>
        <end position="34"/>
    </location>
</feature>
<keyword evidence="18 23" id="KW-0961">Cell wall biogenesis/degradation</keyword>
<comment type="similarity">
    <text evidence="4 23">In the C-terminal section; belongs to the transpeptidase family.</text>
</comment>
<evidence type="ECO:0000256" key="8">
    <source>
        <dbReference type="ARBA" id="ARBA00022645"/>
    </source>
</evidence>
<evidence type="ECO:0000256" key="19">
    <source>
        <dbReference type="ARBA" id="ARBA00032454"/>
    </source>
</evidence>
<dbReference type="InterPro" id="IPR023346">
    <property type="entry name" value="Lysozyme-like_dom_sf"/>
</dbReference>
<dbReference type="Pfam" id="PF00905">
    <property type="entry name" value="Transpeptidase"/>
    <property type="match status" value="1"/>
</dbReference>
<feature type="domain" description="Bifunctional transglycosylase second" evidence="27">
    <location>
        <begin position="92"/>
        <end position="171"/>
    </location>
</feature>
<evidence type="ECO:0000256" key="4">
    <source>
        <dbReference type="ARBA" id="ARBA00007090"/>
    </source>
</evidence>
<dbReference type="InterPro" id="IPR036950">
    <property type="entry name" value="PBP_transglycosylase"/>
</dbReference>
<keyword evidence="16" id="KW-0046">Antibiotic resistance</keyword>
<evidence type="ECO:0000256" key="5">
    <source>
        <dbReference type="ARBA" id="ARBA00007739"/>
    </source>
</evidence>
<protein>
    <recommendedName>
        <fullName evidence="6 22">Penicillin-binding protein 1B</fullName>
        <shortName evidence="23">PBP-1b</shortName>
        <shortName evidence="23">PBP1b</shortName>
    </recommendedName>
    <alternativeName>
        <fullName evidence="19 23">Murein polymerase</fullName>
    </alternativeName>
</protein>
<dbReference type="InterPro" id="IPR028166">
    <property type="entry name" value="UB2H"/>
</dbReference>
<dbReference type="InterPro" id="IPR001460">
    <property type="entry name" value="PCN-bd_Tpept"/>
</dbReference>
<evidence type="ECO:0000256" key="2">
    <source>
        <dbReference type="ARBA" id="ARBA00004236"/>
    </source>
</evidence>
<keyword evidence="15" id="KW-0472">Membrane</keyword>
<organism evidence="28 29">
    <name type="scientific">Corallincola spongiicola</name>
    <dbReference type="NCBI Taxonomy" id="2520508"/>
    <lineage>
        <taxon>Bacteria</taxon>
        <taxon>Pseudomonadati</taxon>
        <taxon>Pseudomonadota</taxon>
        <taxon>Gammaproteobacteria</taxon>
        <taxon>Alteromonadales</taxon>
        <taxon>Psychromonadaceae</taxon>
        <taxon>Corallincola</taxon>
    </lineage>
</organism>
<dbReference type="Gene3D" id="1.20.5.100">
    <property type="entry name" value="Cytochrome c1, transmembrane anchor, C-terminal"/>
    <property type="match status" value="1"/>
</dbReference>
<evidence type="ECO:0000256" key="21">
    <source>
        <dbReference type="ARBA" id="ARBA00049902"/>
    </source>
</evidence>
<dbReference type="Pfam" id="PF14814">
    <property type="entry name" value="UB2H"/>
    <property type="match status" value="1"/>
</dbReference>
<evidence type="ECO:0000256" key="17">
    <source>
        <dbReference type="ARBA" id="ARBA00023268"/>
    </source>
</evidence>
<comment type="function">
    <text evidence="1 23">Cell wall formation. Synthesis of cross-linked peptidoglycan from the lipid intermediates. The enzyme has a penicillin-insensitive transglycosylase N-terminal domain (formation of linear glycan strands) and a penicillin-sensitive transpeptidase C-terminal domain (cross-linking of the peptide subunits).</text>
</comment>
<keyword evidence="7" id="KW-1003">Cell membrane</keyword>
<dbReference type="InterPro" id="IPR001264">
    <property type="entry name" value="Glyco_trans_51"/>
</dbReference>
<evidence type="ECO:0000256" key="3">
    <source>
        <dbReference type="ARBA" id="ARBA00004752"/>
    </source>
</evidence>
<evidence type="ECO:0000256" key="15">
    <source>
        <dbReference type="ARBA" id="ARBA00023136"/>
    </source>
</evidence>
<gene>
    <name evidence="28" type="primary">mrcB</name>
    <name evidence="28" type="ORF">EXY25_07680</name>
</gene>
<keyword evidence="10 23" id="KW-0328">Glycosyltransferase</keyword>
<feature type="region of interest" description="Disordered" evidence="24">
    <location>
        <begin position="1"/>
        <end position="34"/>
    </location>
</feature>
<evidence type="ECO:0000259" key="25">
    <source>
        <dbReference type="Pfam" id="PF00905"/>
    </source>
</evidence>
<evidence type="ECO:0000256" key="7">
    <source>
        <dbReference type="ARBA" id="ARBA00022475"/>
    </source>
</evidence>
<dbReference type="Gene3D" id="3.40.710.10">
    <property type="entry name" value="DD-peptidase/beta-lactamase superfamily"/>
    <property type="match status" value="1"/>
</dbReference>
<evidence type="ECO:0000256" key="12">
    <source>
        <dbReference type="ARBA" id="ARBA00022801"/>
    </source>
</evidence>
<dbReference type="Gene3D" id="3.30.2060.10">
    <property type="entry name" value="Penicillin-binding protein 1b domain"/>
    <property type="match status" value="1"/>
</dbReference>
<keyword evidence="17" id="KW-0511">Multifunctional enzyme</keyword>
<feature type="domain" description="Glycosyl transferase family 51" evidence="26">
    <location>
        <begin position="187"/>
        <end position="355"/>
    </location>
</feature>
<evidence type="ECO:0000256" key="16">
    <source>
        <dbReference type="ARBA" id="ARBA00023251"/>
    </source>
</evidence>
<keyword evidence="14 23" id="KW-0573">Peptidoglycan synthesis</keyword>
<evidence type="ECO:0000259" key="27">
    <source>
        <dbReference type="Pfam" id="PF14814"/>
    </source>
</evidence>
<dbReference type="EMBL" id="SHLY01000002">
    <property type="protein sequence ID" value="TAA47115.1"/>
    <property type="molecule type" value="Genomic_DNA"/>
</dbReference>
<keyword evidence="8" id="KW-0121">Carboxypeptidase</keyword>
<dbReference type="SUPFAM" id="SSF53955">
    <property type="entry name" value="Lysozyme-like"/>
    <property type="match status" value="1"/>
</dbReference>
<sequence length="788" mass="87467">MTKKAEKGSQPKKRSAKTSRKRSPSKRGKSSAAAKKARPIKRYLLSTLFKLSLVMVVAIAGYGVYLDSQIKTKFEGERWELPAQIYARPLRLAAGAPVSHGELLQELELLGYRRVAKVVTPGEYAASEYAVQIYARPMRDGHRTDPARRLMVRYTGKRISVLEQNGQAVNQAYLEPYLIDRMQSGLGEDRVLVDLERVPQMLIEALLLVEDRDFYHHYGVSPVSIARALVANIKAGRTVQGGSTLTQQLVKNFFLTRERSIIRKLREAYMALIIDARYGKDEILEAYLNEIYLGQNYATAVHGFGLASQFYFGRPLAELNVAQLASLVAMIKGPSYYDPWRHPERLLERRDLILRLLLEHDFLETEEYKLAVNQPTKVLPRSEAAMAKKPALTTLLRRELSQLAPQLVAKNGLKIYTTLDPLAQKAAEKAAVATLPTLEKRHNISKLQTAIVVTDAATGGVRALVGDRRPGYAGFNRAMDARRPIGSLIKPVVYLAALTDSKKYSLATVLADRPVSMVNQQGKRWQPQNYDHKFRGNVSLMDALVMSLNVPTVNLGMSLGLDKVSLQMENLGVESPQRFYPSSLLGSVSMTPLEVAQLYSSLSAEGSYQPLHLIRSVLSSDDEVLAELSPGRIQRADRKATYLLNYALHDVTVRGTAKSLGKRFPSYALAGKTGTSNDNRDSWYAGFDARDVVTVWIGRDDNAVIGLTGSSGALNLYADYLKRRSAVSLEMTPPAGVQLTYFDTASGTAVGEHCEDVTQVPAITSALPSNRGCQPNKEKSWWTRMFGR</sequence>
<dbReference type="NCBIfam" id="TIGR02071">
    <property type="entry name" value="PBP_1b"/>
    <property type="match status" value="1"/>
</dbReference>
<keyword evidence="12" id="KW-0378">Hydrolase</keyword>
<dbReference type="InterPro" id="IPR011813">
    <property type="entry name" value="PBP_1b"/>
</dbReference>
<comment type="caution">
    <text evidence="28">The sequence shown here is derived from an EMBL/GenBank/DDBJ whole genome shotgun (WGS) entry which is preliminary data.</text>
</comment>
<evidence type="ECO:0000256" key="6">
    <source>
        <dbReference type="ARBA" id="ARBA00018637"/>
    </source>
</evidence>
<comment type="pathway">
    <text evidence="3 23">Cell wall biogenesis; peptidoglycan biosynthesis.</text>
</comment>
<evidence type="ECO:0000313" key="28">
    <source>
        <dbReference type="EMBL" id="TAA47115.1"/>
    </source>
</evidence>
<dbReference type="Gene3D" id="1.10.3810.10">
    <property type="entry name" value="Biosynthetic peptidoglycan transglycosylase-like"/>
    <property type="match status" value="1"/>
</dbReference>
<dbReference type="Pfam" id="PF00912">
    <property type="entry name" value="Transgly"/>
    <property type="match status" value="1"/>
</dbReference>
<dbReference type="InterPro" id="IPR012338">
    <property type="entry name" value="Beta-lactam/transpept-like"/>
</dbReference>
<evidence type="ECO:0000256" key="18">
    <source>
        <dbReference type="ARBA" id="ARBA00023316"/>
    </source>
</evidence>